<dbReference type="EMBL" id="VMKJ01000017">
    <property type="protein sequence ID" value="TVO36374.1"/>
    <property type="molecule type" value="Genomic_DNA"/>
</dbReference>
<evidence type="ECO:0000256" key="4">
    <source>
        <dbReference type="ARBA" id="ARBA00022679"/>
    </source>
</evidence>
<protein>
    <recommendedName>
        <fullName evidence="3 11">Thymidylate kinase</fullName>
        <ecNumber evidence="2 11">2.7.4.9</ecNumber>
    </recommendedName>
    <alternativeName>
        <fullName evidence="9 11">dTMP kinase</fullName>
    </alternativeName>
</protein>
<reference evidence="13" key="4">
    <citation type="submission" date="2023-01" db="EMBL/GenBank/DDBJ databases">
        <title>Draft genome sequence of Vibrio algivorus strain NBRC 111146.</title>
        <authorList>
            <person name="Sun Q."/>
            <person name="Mori K."/>
        </authorList>
    </citation>
    <scope>NUCLEOTIDE SEQUENCE</scope>
    <source>
        <strain evidence="13">NBRC 111146</strain>
    </source>
</reference>
<dbReference type="HAMAP" id="MF_00165">
    <property type="entry name" value="Thymidylate_kinase"/>
    <property type="match status" value="1"/>
</dbReference>
<evidence type="ECO:0000256" key="5">
    <source>
        <dbReference type="ARBA" id="ARBA00022727"/>
    </source>
</evidence>
<evidence type="ECO:0000259" key="12">
    <source>
        <dbReference type="Pfam" id="PF02223"/>
    </source>
</evidence>
<dbReference type="PANTHER" id="PTHR10344:SF4">
    <property type="entry name" value="UMP-CMP KINASE 2, MITOCHONDRIAL"/>
    <property type="match status" value="1"/>
</dbReference>
<evidence type="ECO:0000256" key="6">
    <source>
        <dbReference type="ARBA" id="ARBA00022741"/>
    </source>
</evidence>
<dbReference type="Proteomes" id="UP000319828">
    <property type="component" value="Unassembled WGS sequence"/>
</dbReference>
<name>A0A557P6U3_9VIBR</name>
<dbReference type="EMBL" id="BSPV01000009">
    <property type="protein sequence ID" value="GLT15796.1"/>
    <property type="molecule type" value="Genomic_DNA"/>
</dbReference>
<gene>
    <name evidence="11 13" type="primary">tmk</name>
    <name evidence="14" type="ORF">FOF44_09520</name>
    <name evidence="13" type="ORF">GCM10007931_27710</name>
</gene>
<dbReference type="CDD" id="cd01672">
    <property type="entry name" value="TMPK"/>
    <property type="match status" value="1"/>
</dbReference>
<keyword evidence="4 11" id="KW-0808">Transferase</keyword>
<dbReference type="GO" id="GO:0006235">
    <property type="term" value="P:dTTP biosynthetic process"/>
    <property type="evidence" value="ECO:0007669"/>
    <property type="project" value="UniProtKB-UniRule"/>
</dbReference>
<reference evidence="14 15" key="3">
    <citation type="submission" date="2019-07" db="EMBL/GenBank/DDBJ databases">
        <title>The draft genome sequence of Vibrio algivorus M1486.</title>
        <authorList>
            <person name="Meng X."/>
        </authorList>
    </citation>
    <scope>NUCLEOTIDE SEQUENCE [LARGE SCALE GENOMIC DNA]</scope>
    <source>
        <strain evidence="14 15">M1486</strain>
    </source>
</reference>
<dbReference type="Pfam" id="PF02223">
    <property type="entry name" value="Thymidylate_kin"/>
    <property type="match status" value="1"/>
</dbReference>
<organism evidence="14 15">
    <name type="scientific">Vibrio algivorus</name>
    <dbReference type="NCBI Taxonomy" id="1667024"/>
    <lineage>
        <taxon>Bacteria</taxon>
        <taxon>Pseudomonadati</taxon>
        <taxon>Pseudomonadota</taxon>
        <taxon>Gammaproteobacteria</taxon>
        <taxon>Vibrionales</taxon>
        <taxon>Vibrionaceae</taxon>
        <taxon>Vibrio</taxon>
    </lineage>
</organism>
<dbReference type="Gene3D" id="3.40.50.300">
    <property type="entry name" value="P-loop containing nucleotide triphosphate hydrolases"/>
    <property type="match status" value="1"/>
</dbReference>
<comment type="function">
    <text evidence="11">Phosphorylation of dTMP to form dTDP in both de novo and salvage pathways of dTTP synthesis.</text>
</comment>
<dbReference type="InterPro" id="IPR039430">
    <property type="entry name" value="Thymidylate_kin-like_dom"/>
</dbReference>
<dbReference type="EC" id="2.7.4.9" evidence="2 11"/>
<keyword evidence="7 11" id="KW-0418">Kinase</keyword>
<feature type="domain" description="Thymidylate kinase-like" evidence="12">
    <location>
        <begin position="9"/>
        <end position="196"/>
    </location>
</feature>
<evidence type="ECO:0000256" key="2">
    <source>
        <dbReference type="ARBA" id="ARBA00012980"/>
    </source>
</evidence>
<dbReference type="InterPro" id="IPR018094">
    <property type="entry name" value="Thymidylate_kinase"/>
</dbReference>
<dbReference type="InterPro" id="IPR018095">
    <property type="entry name" value="Thymidylate_kin_CS"/>
</dbReference>
<evidence type="ECO:0000256" key="7">
    <source>
        <dbReference type="ARBA" id="ARBA00022777"/>
    </source>
</evidence>
<evidence type="ECO:0000313" key="15">
    <source>
        <dbReference type="Proteomes" id="UP000319828"/>
    </source>
</evidence>
<dbReference type="GO" id="GO:0006233">
    <property type="term" value="P:dTDP biosynthetic process"/>
    <property type="evidence" value="ECO:0007669"/>
    <property type="project" value="InterPro"/>
</dbReference>
<comment type="similarity">
    <text evidence="1 11">Belongs to the thymidylate kinase family.</text>
</comment>
<dbReference type="GO" id="GO:0005829">
    <property type="term" value="C:cytosol"/>
    <property type="evidence" value="ECO:0007669"/>
    <property type="project" value="TreeGrafter"/>
</dbReference>
<comment type="catalytic activity">
    <reaction evidence="10 11">
        <text>dTMP + ATP = dTDP + ADP</text>
        <dbReference type="Rhea" id="RHEA:13517"/>
        <dbReference type="ChEBI" id="CHEBI:30616"/>
        <dbReference type="ChEBI" id="CHEBI:58369"/>
        <dbReference type="ChEBI" id="CHEBI:63528"/>
        <dbReference type="ChEBI" id="CHEBI:456216"/>
        <dbReference type="EC" id="2.7.4.9"/>
    </reaction>
</comment>
<evidence type="ECO:0000313" key="14">
    <source>
        <dbReference type="EMBL" id="TVO36374.1"/>
    </source>
</evidence>
<dbReference type="NCBIfam" id="TIGR00041">
    <property type="entry name" value="DTMP_kinase"/>
    <property type="match status" value="1"/>
</dbReference>
<keyword evidence="6 11" id="KW-0547">Nucleotide-binding</keyword>
<dbReference type="RefSeq" id="WP_089123195.1">
    <property type="nucleotide sequence ID" value="NZ_BSPV01000009.1"/>
</dbReference>
<sequence>MKNAKFIVVEGLEGAGKSTAINAVLETLKQHSILDVVQTREPGGTRLAEKLRALVKEEHDGEELHDISELLMMYAARVQLVENVIKPALNNGQWVLGDRHDLSSQAYQGGGRQISPEIMTNLKRTALGDFKPDLTLYLDIDPKIGLERARGRGELDRIEKMDISFFERVRARYLEAAQQDPSIITINANQTIEQVAGDLHRALQVWFDNGQAVA</sequence>
<dbReference type="OrthoDB" id="9774907at2"/>
<dbReference type="AlphaFoldDB" id="A0A557P6U3"/>
<dbReference type="Proteomes" id="UP001157156">
    <property type="component" value="Unassembled WGS sequence"/>
</dbReference>
<keyword evidence="16" id="KW-1185">Reference proteome</keyword>
<evidence type="ECO:0000256" key="9">
    <source>
        <dbReference type="ARBA" id="ARBA00029962"/>
    </source>
</evidence>
<dbReference type="PROSITE" id="PS01331">
    <property type="entry name" value="THYMIDYLATE_KINASE"/>
    <property type="match status" value="1"/>
</dbReference>
<dbReference type="GO" id="GO:0006227">
    <property type="term" value="P:dUDP biosynthetic process"/>
    <property type="evidence" value="ECO:0007669"/>
    <property type="project" value="TreeGrafter"/>
</dbReference>
<evidence type="ECO:0000256" key="8">
    <source>
        <dbReference type="ARBA" id="ARBA00022840"/>
    </source>
</evidence>
<dbReference type="InterPro" id="IPR027417">
    <property type="entry name" value="P-loop_NTPase"/>
</dbReference>
<keyword evidence="5 11" id="KW-0545">Nucleotide biosynthesis</keyword>
<proteinExistence type="inferred from homology"/>
<keyword evidence="8 11" id="KW-0067">ATP-binding</keyword>
<dbReference type="GO" id="GO:0004798">
    <property type="term" value="F:dTMP kinase activity"/>
    <property type="evidence" value="ECO:0007669"/>
    <property type="project" value="UniProtKB-UniRule"/>
</dbReference>
<dbReference type="SUPFAM" id="SSF52540">
    <property type="entry name" value="P-loop containing nucleoside triphosphate hydrolases"/>
    <property type="match status" value="1"/>
</dbReference>
<dbReference type="GO" id="GO:0005524">
    <property type="term" value="F:ATP binding"/>
    <property type="evidence" value="ECO:0007669"/>
    <property type="project" value="UniProtKB-UniRule"/>
</dbReference>
<evidence type="ECO:0000313" key="16">
    <source>
        <dbReference type="Proteomes" id="UP001157156"/>
    </source>
</evidence>
<reference evidence="16" key="2">
    <citation type="journal article" date="2019" name="Int. J. Syst. Evol. Microbiol.">
        <title>The Global Catalogue of Microorganisms (GCM) 10K type strain sequencing project: providing services to taxonomists for standard genome sequencing and annotation.</title>
        <authorList>
            <consortium name="The Broad Institute Genomics Platform"/>
            <consortium name="The Broad Institute Genome Sequencing Center for Infectious Disease"/>
            <person name="Wu L."/>
            <person name="Ma J."/>
        </authorList>
    </citation>
    <scope>NUCLEOTIDE SEQUENCE [LARGE SCALE GENOMIC DNA]</scope>
    <source>
        <strain evidence="16">NBRC 111146</strain>
    </source>
</reference>
<evidence type="ECO:0000256" key="10">
    <source>
        <dbReference type="ARBA" id="ARBA00048743"/>
    </source>
</evidence>
<evidence type="ECO:0000256" key="1">
    <source>
        <dbReference type="ARBA" id="ARBA00009776"/>
    </source>
</evidence>
<comment type="caution">
    <text evidence="14">The sequence shown here is derived from an EMBL/GenBank/DDBJ whole genome shotgun (WGS) entry which is preliminary data.</text>
</comment>
<dbReference type="PANTHER" id="PTHR10344">
    <property type="entry name" value="THYMIDYLATE KINASE"/>
    <property type="match status" value="1"/>
</dbReference>
<evidence type="ECO:0000313" key="13">
    <source>
        <dbReference type="EMBL" id="GLT15796.1"/>
    </source>
</evidence>
<dbReference type="FunFam" id="3.40.50.300:FF:000321">
    <property type="entry name" value="Thymidylate kinase"/>
    <property type="match status" value="1"/>
</dbReference>
<accession>A0A557P6U3</accession>
<feature type="binding site" evidence="11">
    <location>
        <begin position="11"/>
        <end position="18"/>
    </location>
    <ligand>
        <name>ATP</name>
        <dbReference type="ChEBI" id="CHEBI:30616"/>
    </ligand>
</feature>
<evidence type="ECO:0000256" key="3">
    <source>
        <dbReference type="ARBA" id="ARBA00017144"/>
    </source>
</evidence>
<evidence type="ECO:0000256" key="11">
    <source>
        <dbReference type="HAMAP-Rule" id="MF_00165"/>
    </source>
</evidence>
<reference evidence="13" key="1">
    <citation type="journal article" date="2014" name="Int. J. Syst. Evol. Microbiol.">
        <title>Complete genome of a new Firmicutes species belonging to the dominant human colonic microbiota ('Ruminococcus bicirculans') reveals two chromosomes and a selective capacity to utilize plant glucans.</title>
        <authorList>
            <consortium name="NISC Comparative Sequencing Program"/>
            <person name="Wegmann U."/>
            <person name="Louis P."/>
            <person name="Goesmann A."/>
            <person name="Henrissat B."/>
            <person name="Duncan S.H."/>
            <person name="Flint H.J."/>
        </authorList>
    </citation>
    <scope>NUCLEOTIDE SEQUENCE</scope>
    <source>
        <strain evidence="13">NBRC 111146</strain>
    </source>
</reference>